<proteinExistence type="predicted"/>
<dbReference type="RefSeq" id="WP_167185408.1">
    <property type="nucleotide sequence ID" value="NZ_JAASQL010000001.1"/>
</dbReference>
<evidence type="ECO:0000313" key="3">
    <source>
        <dbReference type="EMBL" id="NIJ44775.1"/>
    </source>
</evidence>
<dbReference type="PANTHER" id="PTHR34220:SF7">
    <property type="entry name" value="SENSOR HISTIDINE KINASE YPDA"/>
    <property type="match status" value="1"/>
</dbReference>
<keyword evidence="3" id="KW-0418">Kinase</keyword>
<feature type="transmembrane region" description="Helical" evidence="1">
    <location>
        <begin position="127"/>
        <end position="146"/>
    </location>
</feature>
<feature type="transmembrane region" description="Helical" evidence="1">
    <location>
        <begin position="85"/>
        <end position="107"/>
    </location>
</feature>
<evidence type="ECO:0000313" key="4">
    <source>
        <dbReference type="Proteomes" id="UP000745859"/>
    </source>
</evidence>
<keyword evidence="1" id="KW-1133">Transmembrane helix</keyword>
<dbReference type="EMBL" id="JAASQL010000001">
    <property type="protein sequence ID" value="NIJ44775.1"/>
    <property type="molecule type" value="Genomic_DNA"/>
</dbReference>
<feature type="transmembrane region" description="Helical" evidence="1">
    <location>
        <begin position="158"/>
        <end position="177"/>
    </location>
</feature>
<keyword evidence="3" id="KW-0808">Transferase</keyword>
<evidence type="ECO:0000256" key="1">
    <source>
        <dbReference type="SAM" id="Phobius"/>
    </source>
</evidence>
<dbReference type="GO" id="GO:0016301">
    <property type="term" value="F:kinase activity"/>
    <property type="evidence" value="ECO:0007669"/>
    <property type="project" value="UniProtKB-KW"/>
</dbReference>
<accession>A0ABX0U7E1</accession>
<dbReference type="InterPro" id="IPR050640">
    <property type="entry name" value="Bact_2-comp_sensor_kinase"/>
</dbReference>
<keyword evidence="1" id="KW-0812">Transmembrane</keyword>
<keyword evidence="4" id="KW-1185">Reference proteome</keyword>
<sequence>MIKLINRKIIKQGICESYSDTHNKKIELLNTYALIWVYFVLVFPIADFIFGIFVLKTTLAHICTFLALGVVVVLNRFHQFIIARFFWLLTAFVNFTAFSLYILPGTYMEYYFIILSGISLSLYDKKTVPIICTGFSFIGFLTPYFFIKVYPKEYADRIEVPAVFGLFLAVYFLVSYFKKLNLANEKKLSLAYESLTESKKSEVAHLQLKSLKAQMNPHFMFNAMNSIQNLVLKGDRNEAYNYLTKFSLMIRENLNMSEKSFVLFKEELSLLKKYLELEKLRFKDSFKYKIIGANTIESIKIPAMIIQPFIENSIKHGLLHKVDGVKKLEVVFKLEKEVLVCVITDNGVGVKASKKINEENESKQDSFSTRAIQQRLIFLTDFYKTDIGFTYLPTSVGTKVEVKIPYVTEPS</sequence>
<feature type="domain" description="Signal transduction histidine kinase internal region" evidence="2">
    <location>
        <begin position="207"/>
        <end position="286"/>
    </location>
</feature>
<feature type="transmembrane region" description="Helical" evidence="1">
    <location>
        <begin position="32"/>
        <end position="53"/>
    </location>
</feature>
<dbReference type="Proteomes" id="UP000745859">
    <property type="component" value="Unassembled WGS sequence"/>
</dbReference>
<evidence type="ECO:0000259" key="2">
    <source>
        <dbReference type="Pfam" id="PF06580"/>
    </source>
</evidence>
<name>A0ABX0U7E1_9FLAO</name>
<gene>
    <name evidence="3" type="ORF">FHR24_001214</name>
</gene>
<dbReference type="SUPFAM" id="SSF55874">
    <property type="entry name" value="ATPase domain of HSP90 chaperone/DNA topoisomerase II/histidine kinase"/>
    <property type="match status" value="1"/>
</dbReference>
<reference evidence="3 4" key="1">
    <citation type="submission" date="2020-03" db="EMBL/GenBank/DDBJ databases">
        <title>Genomic Encyclopedia of Type Strains, Phase IV (KMG-IV): sequencing the most valuable type-strain genomes for metagenomic binning, comparative biology and taxonomic classification.</title>
        <authorList>
            <person name="Goeker M."/>
        </authorList>
    </citation>
    <scope>NUCLEOTIDE SEQUENCE [LARGE SCALE GENOMIC DNA]</scope>
    <source>
        <strain evidence="3 4">DSM 101599</strain>
    </source>
</reference>
<dbReference type="InterPro" id="IPR036890">
    <property type="entry name" value="HATPase_C_sf"/>
</dbReference>
<feature type="transmembrane region" description="Helical" evidence="1">
    <location>
        <begin position="59"/>
        <end position="78"/>
    </location>
</feature>
<dbReference type="InterPro" id="IPR010559">
    <property type="entry name" value="Sig_transdc_His_kin_internal"/>
</dbReference>
<keyword evidence="1" id="KW-0472">Membrane</keyword>
<dbReference type="Gene3D" id="3.30.565.10">
    <property type="entry name" value="Histidine kinase-like ATPase, C-terminal domain"/>
    <property type="match status" value="1"/>
</dbReference>
<organism evidence="3 4">
    <name type="scientific">Wenyingzhuangia heitensis</name>
    <dbReference type="NCBI Taxonomy" id="1487859"/>
    <lineage>
        <taxon>Bacteria</taxon>
        <taxon>Pseudomonadati</taxon>
        <taxon>Bacteroidota</taxon>
        <taxon>Flavobacteriia</taxon>
        <taxon>Flavobacteriales</taxon>
        <taxon>Flavobacteriaceae</taxon>
        <taxon>Wenyingzhuangia</taxon>
    </lineage>
</organism>
<dbReference type="PANTHER" id="PTHR34220">
    <property type="entry name" value="SENSOR HISTIDINE KINASE YPDA"/>
    <property type="match status" value="1"/>
</dbReference>
<comment type="caution">
    <text evidence="3">The sequence shown here is derived from an EMBL/GenBank/DDBJ whole genome shotgun (WGS) entry which is preliminary data.</text>
</comment>
<dbReference type="Pfam" id="PF06580">
    <property type="entry name" value="His_kinase"/>
    <property type="match status" value="1"/>
</dbReference>
<protein>
    <submittedName>
        <fullName evidence="3">Sensor histidine kinase YesM</fullName>
    </submittedName>
</protein>